<dbReference type="AlphaFoldDB" id="A0A9D2WLR3"/>
<keyword evidence="6" id="KW-1185">Reference proteome</keyword>
<name>A0A9D2WLR3_9FIRM</name>
<dbReference type="NCBIfam" id="NF047751">
    <property type="entry name" value="HepT_toxin"/>
    <property type="match status" value="1"/>
</dbReference>
<reference evidence="5" key="1">
    <citation type="submission" date="2016-02" db="EMBL/GenBank/DDBJ databases">
        <title>Draft Genome Sequence of Sporotomaculum syntrophicum Strain FB, a Syntrophic Benzoate Degrader.</title>
        <authorList>
            <person name="Nobu M.K."/>
            <person name="Narihiro T."/>
            <person name="Qiu Y.-L."/>
            <person name="Ohashi A."/>
            <person name="Liu W.-T."/>
            <person name="Yuji S."/>
        </authorList>
    </citation>
    <scope>NUCLEOTIDE SEQUENCE</scope>
    <source>
        <strain evidence="5">FB</strain>
    </source>
</reference>
<keyword evidence="1" id="KW-1277">Toxin-antitoxin system</keyword>
<sequence length="137" mass="16082">MVVDRQTIERRLFKLERSLRKLKELSKVSWEEYKKDEGIQDRVERNLHIAAQVCIDIGSHVIADREYRPPLGYGDIFAVLMEEGLLPADLANTMKQIAGFRNILVHDYLDVDPKIVYDSLRKIDDFKKFANYVLTWL</sequence>
<dbReference type="EMBL" id="LSRS01000026">
    <property type="protein sequence ID" value="KAF1083715.1"/>
    <property type="molecule type" value="Genomic_DNA"/>
</dbReference>
<evidence type="ECO:0000256" key="2">
    <source>
        <dbReference type="ARBA" id="ARBA00022722"/>
    </source>
</evidence>
<dbReference type="PANTHER" id="PTHR33397:SF5">
    <property type="entry name" value="RNASE YUTE-RELATED"/>
    <property type="match status" value="1"/>
</dbReference>
<protein>
    <recommendedName>
        <fullName evidence="7">DUF86 domain-containing protein</fullName>
    </recommendedName>
</protein>
<evidence type="ECO:0000256" key="3">
    <source>
        <dbReference type="ARBA" id="ARBA00022801"/>
    </source>
</evidence>
<proteinExistence type="inferred from homology"/>
<keyword evidence="3" id="KW-0378">Hydrolase</keyword>
<evidence type="ECO:0008006" key="7">
    <source>
        <dbReference type="Google" id="ProtNLM"/>
    </source>
</evidence>
<evidence type="ECO:0000256" key="1">
    <source>
        <dbReference type="ARBA" id="ARBA00022649"/>
    </source>
</evidence>
<dbReference type="InterPro" id="IPR037038">
    <property type="entry name" value="HepT-like_sf"/>
</dbReference>
<evidence type="ECO:0000256" key="4">
    <source>
        <dbReference type="ARBA" id="ARBA00024207"/>
    </source>
</evidence>
<evidence type="ECO:0000313" key="6">
    <source>
        <dbReference type="Proteomes" id="UP000798488"/>
    </source>
</evidence>
<dbReference type="PANTHER" id="PTHR33397">
    <property type="entry name" value="UPF0331 PROTEIN YUTE"/>
    <property type="match status" value="1"/>
</dbReference>
<dbReference type="GO" id="GO:0004540">
    <property type="term" value="F:RNA nuclease activity"/>
    <property type="evidence" value="ECO:0007669"/>
    <property type="project" value="InterPro"/>
</dbReference>
<comment type="similarity">
    <text evidence="4">Belongs to the HepT RNase toxin family.</text>
</comment>
<dbReference type="InterPro" id="IPR008201">
    <property type="entry name" value="HepT-like"/>
</dbReference>
<dbReference type="GO" id="GO:0016787">
    <property type="term" value="F:hydrolase activity"/>
    <property type="evidence" value="ECO:0007669"/>
    <property type="project" value="UniProtKB-KW"/>
</dbReference>
<dbReference type="InterPro" id="IPR052379">
    <property type="entry name" value="Type_VII_TA_RNase"/>
</dbReference>
<evidence type="ECO:0000313" key="5">
    <source>
        <dbReference type="EMBL" id="KAF1083715.1"/>
    </source>
</evidence>
<dbReference type="Gene3D" id="1.20.120.580">
    <property type="entry name" value="bsu32300-like"/>
    <property type="match status" value="1"/>
</dbReference>
<dbReference type="Pfam" id="PF01934">
    <property type="entry name" value="HepT-like"/>
    <property type="match status" value="1"/>
</dbReference>
<dbReference type="Proteomes" id="UP000798488">
    <property type="component" value="Unassembled WGS sequence"/>
</dbReference>
<comment type="caution">
    <text evidence="5">The sequence shown here is derived from an EMBL/GenBank/DDBJ whole genome shotgun (WGS) entry which is preliminary data.</text>
</comment>
<gene>
    <name evidence="5" type="ORF">SPSYN_03129</name>
</gene>
<keyword evidence="2" id="KW-0540">Nuclease</keyword>
<accession>A0A9D2WLR3</accession>
<organism evidence="5 6">
    <name type="scientific">Sporotomaculum syntrophicum</name>
    <dbReference type="NCBI Taxonomy" id="182264"/>
    <lineage>
        <taxon>Bacteria</taxon>
        <taxon>Bacillati</taxon>
        <taxon>Bacillota</taxon>
        <taxon>Clostridia</taxon>
        <taxon>Eubacteriales</taxon>
        <taxon>Desulfallaceae</taxon>
        <taxon>Sporotomaculum</taxon>
    </lineage>
</organism>
<dbReference type="GO" id="GO:0110001">
    <property type="term" value="C:toxin-antitoxin complex"/>
    <property type="evidence" value="ECO:0007669"/>
    <property type="project" value="InterPro"/>
</dbReference>